<comment type="caution">
    <text evidence="2">The sequence shown here is derived from an EMBL/GenBank/DDBJ whole genome shotgun (WGS) entry which is preliminary data.</text>
</comment>
<sequence>MIAWNDEGGCSATHLGSEPQERDGASSNPGRRFGHTELSPINVPPRAELHHHFYNNNNPPTAIDIFIERLEAQPSYAAGSSHAVYRDRLLQQSSAVLQQPRTARNLYAVLTVITDAASIAAQQRLEPSRDSPILIEIPRPNKLQSLM</sequence>
<proteinExistence type="predicted"/>
<accession>A0A4Z1PCF9</accession>
<protein>
    <submittedName>
        <fullName evidence="2">Uncharacterized protein</fullName>
    </submittedName>
</protein>
<dbReference type="AlphaFoldDB" id="A0A4Z1PCF9"/>
<gene>
    <name evidence="2" type="ORF">E6O75_ATG03941</name>
</gene>
<keyword evidence="3" id="KW-1185">Reference proteome</keyword>
<evidence type="ECO:0000256" key="1">
    <source>
        <dbReference type="SAM" id="MobiDB-lite"/>
    </source>
</evidence>
<feature type="region of interest" description="Disordered" evidence="1">
    <location>
        <begin position="1"/>
        <end position="42"/>
    </location>
</feature>
<organism evidence="2 3">
    <name type="scientific">Venturia nashicola</name>
    <dbReference type="NCBI Taxonomy" id="86259"/>
    <lineage>
        <taxon>Eukaryota</taxon>
        <taxon>Fungi</taxon>
        <taxon>Dikarya</taxon>
        <taxon>Ascomycota</taxon>
        <taxon>Pezizomycotina</taxon>
        <taxon>Dothideomycetes</taxon>
        <taxon>Pleosporomycetidae</taxon>
        <taxon>Venturiales</taxon>
        <taxon>Venturiaceae</taxon>
        <taxon>Venturia</taxon>
    </lineage>
</organism>
<dbReference type="EMBL" id="SNSC02000003">
    <property type="protein sequence ID" value="TID26078.1"/>
    <property type="molecule type" value="Genomic_DNA"/>
</dbReference>
<evidence type="ECO:0000313" key="2">
    <source>
        <dbReference type="EMBL" id="TID26078.1"/>
    </source>
</evidence>
<dbReference type="Proteomes" id="UP000298493">
    <property type="component" value="Unassembled WGS sequence"/>
</dbReference>
<evidence type="ECO:0000313" key="3">
    <source>
        <dbReference type="Proteomes" id="UP000298493"/>
    </source>
</evidence>
<reference evidence="2 3" key="1">
    <citation type="submission" date="2019-04" db="EMBL/GenBank/DDBJ databases">
        <title>High contiguity whole genome sequence and gene annotation resource for two Venturia nashicola isolates.</title>
        <authorList>
            <person name="Prokchorchik M."/>
            <person name="Won K."/>
            <person name="Lee Y."/>
            <person name="Choi E.D."/>
            <person name="Segonzac C."/>
            <person name="Sohn K.H."/>
        </authorList>
    </citation>
    <scope>NUCLEOTIDE SEQUENCE [LARGE SCALE GENOMIC DNA]</scope>
    <source>
        <strain evidence="2 3">PRI2</strain>
    </source>
</reference>
<name>A0A4Z1PCF9_9PEZI</name>